<keyword evidence="9" id="KW-0963">Cytoplasm</keyword>
<dbReference type="Proteomes" id="UP000004959">
    <property type="component" value="Chromosome"/>
</dbReference>
<evidence type="ECO:0000256" key="8">
    <source>
        <dbReference type="ARBA" id="ARBA00023315"/>
    </source>
</evidence>
<keyword evidence="8 9" id="KW-0012">Acyltransferase</keyword>
<dbReference type="GO" id="GO:0006592">
    <property type="term" value="P:ornithine biosynthetic process"/>
    <property type="evidence" value="ECO:0007669"/>
    <property type="project" value="TreeGrafter"/>
</dbReference>
<dbReference type="UniPathway" id="UPA00068">
    <property type="reaction ID" value="UER00106"/>
</dbReference>
<keyword evidence="5 9" id="KW-0808">Transferase</keyword>
<comment type="pathway">
    <text evidence="9">Amino-acid biosynthesis; L-arginine biosynthesis; N(2)-acetyl-L-ornithine from L-glutamate: step 1/4.</text>
</comment>
<dbReference type="PANTHER" id="PTHR23100">
    <property type="entry name" value="ARGININE BIOSYNTHESIS BIFUNCTIONAL PROTEIN ARGJ"/>
    <property type="match status" value="1"/>
</dbReference>
<comment type="caution">
    <text evidence="10">The sequence shown here is derived from an EMBL/GenBank/DDBJ whole genome shotgun (WGS) entry which is preliminary data.</text>
</comment>
<dbReference type="Gene3D" id="3.60.70.12">
    <property type="entry name" value="L-amino peptidase D-ALA esterase/amidase"/>
    <property type="match status" value="1"/>
</dbReference>
<dbReference type="EC" id="2.3.1.1" evidence="9"/>
<feature type="binding site" evidence="9">
    <location>
        <position position="147"/>
    </location>
    <ligand>
        <name>substrate</name>
    </ligand>
</feature>
<dbReference type="SUPFAM" id="SSF56266">
    <property type="entry name" value="DmpA/ArgJ-like"/>
    <property type="match status" value="1"/>
</dbReference>
<feature type="binding site" evidence="9">
    <location>
        <position position="180"/>
    </location>
    <ligand>
        <name>substrate</name>
    </ligand>
</feature>
<feature type="chain" id="PRO_5023555016" description="Arginine biosynthesis bifunctional protein ArgJ beta chain" evidence="9">
    <location>
        <begin position="180"/>
        <end position="393"/>
    </location>
</feature>
<feature type="site" description="Cleavage; by autolysis" evidence="9">
    <location>
        <begin position="179"/>
        <end position="180"/>
    </location>
</feature>
<feature type="active site" description="Nucleophile" evidence="9">
    <location>
        <position position="180"/>
    </location>
</feature>
<evidence type="ECO:0000256" key="2">
    <source>
        <dbReference type="ARBA" id="ARBA00011475"/>
    </source>
</evidence>
<dbReference type="EC" id="2.3.1.35" evidence="9"/>
<feature type="binding site" evidence="9">
    <location>
        <position position="169"/>
    </location>
    <ligand>
        <name>substrate</name>
    </ligand>
</feature>
<dbReference type="HAMAP" id="MF_01106">
    <property type="entry name" value="ArgJ"/>
    <property type="match status" value="1"/>
</dbReference>
<dbReference type="GO" id="GO:0006526">
    <property type="term" value="P:L-arginine biosynthetic process"/>
    <property type="evidence" value="ECO:0007669"/>
    <property type="project" value="UniProtKB-UniRule"/>
</dbReference>
<keyword evidence="4 9" id="KW-0028">Amino-acid biosynthesis</keyword>
<dbReference type="PANTHER" id="PTHR23100:SF0">
    <property type="entry name" value="ARGININE BIOSYNTHESIS BIFUNCTIONAL PROTEIN ARGJ, MITOCHONDRIAL"/>
    <property type="match status" value="1"/>
</dbReference>
<evidence type="ECO:0000256" key="7">
    <source>
        <dbReference type="ARBA" id="ARBA00023268"/>
    </source>
</evidence>
<evidence type="ECO:0000256" key="6">
    <source>
        <dbReference type="ARBA" id="ARBA00022813"/>
    </source>
</evidence>
<dbReference type="PATRIC" id="fig|1045004.4.peg.629"/>
<comment type="pathway">
    <text evidence="9">Amino-acid biosynthesis; L-arginine biosynthesis; L-ornithine and N-acetyl-L-glutamate from L-glutamate and N(2)-acetyl-L-ornithine (cyclic): step 1/1.</text>
</comment>
<comment type="subunit">
    <text evidence="2 9">Heterotetramer of two alpha and two beta chains.</text>
</comment>
<feature type="binding site" evidence="9">
    <location>
        <position position="266"/>
    </location>
    <ligand>
        <name>substrate</name>
    </ligand>
</feature>
<dbReference type="eggNOG" id="COG1364">
    <property type="taxonomic scope" value="Bacteria"/>
</dbReference>
<feature type="binding site" evidence="9">
    <location>
        <position position="393"/>
    </location>
    <ligand>
        <name>substrate</name>
    </ligand>
</feature>
<comment type="similarity">
    <text evidence="1 9">Belongs to the ArgJ family.</text>
</comment>
<keyword evidence="3 9" id="KW-0055">Arginine biosynthesis</keyword>
<dbReference type="NCBIfam" id="TIGR00120">
    <property type="entry name" value="ArgJ"/>
    <property type="match status" value="1"/>
</dbReference>
<evidence type="ECO:0000256" key="4">
    <source>
        <dbReference type="ARBA" id="ARBA00022605"/>
    </source>
</evidence>
<dbReference type="MEROPS" id="T05.002"/>
<keyword evidence="6 9" id="KW-0068">Autocatalytic cleavage</keyword>
<accession>G9WJD6</accession>
<evidence type="ECO:0000256" key="1">
    <source>
        <dbReference type="ARBA" id="ARBA00006774"/>
    </source>
</evidence>
<dbReference type="AlphaFoldDB" id="G9WJD6"/>
<proteinExistence type="inferred from homology"/>
<dbReference type="NCBIfam" id="NF003802">
    <property type="entry name" value="PRK05388.1"/>
    <property type="match status" value="1"/>
</dbReference>
<name>G9WJD6_9LACO</name>
<evidence type="ECO:0000256" key="3">
    <source>
        <dbReference type="ARBA" id="ARBA00022571"/>
    </source>
</evidence>
<dbReference type="FunFam" id="3.60.70.12:FF:000001">
    <property type="entry name" value="Arginine biosynthesis bifunctional protein ArgJ, chloroplastic"/>
    <property type="match status" value="1"/>
</dbReference>
<sequence>MEILDKLIWPKGFSSDGLHANLRHNPDKPDLGWIVSDVAADAAGVFTLNQFPAAPVVLTQATVKKSQKLQAVIVNSANANSFTGQQGYENALSEQEIVAKKLGIKPDLVAVSSTGIIGEQLPMAKMMTGIAQLQKSQGTQIAQAIMTTDTKEKVAALQFGKATMTGMAKGSGMIHPNMGTMLSFICTDASIDGQLLQKLLRELTEITFNQITIDGDTSTNDMLLVLANGQSQEAEILAGSPEYDEFKEALYLLMKDLAIKIAEDGEGASKLVTANVSGSGDNLQARMIAKKIVGSNLVKAAAFGEDPNWGRVIDAIGNAGVDLQAGQIALAINQVPVIDQGEIVAENLPALEAAVKSKKIVFDVSAGRGLGKGQAWGSDLTYDYVKINAMYRT</sequence>
<evidence type="ECO:0000313" key="11">
    <source>
        <dbReference type="Proteomes" id="UP000004959"/>
    </source>
</evidence>
<organism evidence="10 11">
    <name type="scientific">Oenococcus kitaharae DSM 17330</name>
    <dbReference type="NCBI Taxonomy" id="1045004"/>
    <lineage>
        <taxon>Bacteria</taxon>
        <taxon>Bacillati</taxon>
        <taxon>Bacillota</taxon>
        <taxon>Bacilli</taxon>
        <taxon>Lactobacillales</taxon>
        <taxon>Lactobacillaceae</taxon>
        <taxon>Oenococcus</taxon>
    </lineage>
</organism>
<keyword evidence="11" id="KW-1185">Reference proteome</keyword>
<dbReference type="InterPro" id="IPR042195">
    <property type="entry name" value="ArgJ_beta_C"/>
</dbReference>
<evidence type="ECO:0000256" key="9">
    <source>
        <dbReference type="HAMAP-Rule" id="MF_01106"/>
    </source>
</evidence>
<dbReference type="InterPro" id="IPR002813">
    <property type="entry name" value="Arg_biosynth_ArgJ"/>
</dbReference>
<dbReference type="GO" id="GO:0004358">
    <property type="term" value="F:L-glutamate N-acetyltransferase activity, acting on acetyl-L-ornithine as donor"/>
    <property type="evidence" value="ECO:0007669"/>
    <property type="project" value="UniProtKB-UniRule"/>
</dbReference>
<feature type="binding site" evidence="9">
    <location>
        <position position="388"/>
    </location>
    <ligand>
        <name>substrate</name>
    </ligand>
</feature>
<protein>
    <recommendedName>
        <fullName evidence="9">Arginine biosynthesis bifunctional protein ArgJ</fullName>
    </recommendedName>
    <domain>
        <recommendedName>
            <fullName evidence="9">Glutamate N-acetyltransferase</fullName>
            <ecNumber evidence="9">2.3.1.35</ecNumber>
        </recommendedName>
        <alternativeName>
            <fullName evidence="9">Ornithine acetyltransferase</fullName>
            <shortName evidence="9">OATase</shortName>
        </alternativeName>
        <alternativeName>
            <fullName evidence="9">Ornithine transacetylase</fullName>
        </alternativeName>
    </domain>
    <domain>
        <recommendedName>
            <fullName evidence="9">Amino-acid acetyltransferase</fullName>
            <ecNumber evidence="9">2.3.1.1</ecNumber>
        </recommendedName>
        <alternativeName>
            <fullName evidence="9">N-acetylglutamate synthase</fullName>
            <shortName evidence="9">AGSase</shortName>
        </alternativeName>
    </domain>
    <component>
        <recommendedName>
            <fullName evidence="9">Arginine biosynthesis bifunctional protein ArgJ alpha chain</fullName>
        </recommendedName>
    </component>
    <component>
        <recommendedName>
            <fullName evidence="9">Arginine biosynthesis bifunctional protein ArgJ beta chain</fullName>
        </recommendedName>
    </component>
</protein>
<gene>
    <name evidence="9" type="primary">argJ</name>
    <name evidence="10" type="ORF">OKIT_0629</name>
</gene>
<comment type="catalytic activity">
    <reaction evidence="9">
        <text>L-glutamate + acetyl-CoA = N-acetyl-L-glutamate + CoA + H(+)</text>
        <dbReference type="Rhea" id="RHEA:24292"/>
        <dbReference type="ChEBI" id="CHEBI:15378"/>
        <dbReference type="ChEBI" id="CHEBI:29985"/>
        <dbReference type="ChEBI" id="CHEBI:44337"/>
        <dbReference type="ChEBI" id="CHEBI:57287"/>
        <dbReference type="ChEBI" id="CHEBI:57288"/>
        <dbReference type="EC" id="2.3.1.1"/>
    </reaction>
</comment>
<dbReference type="OrthoDB" id="9804242at2"/>
<evidence type="ECO:0000313" key="10">
    <source>
        <dbReference type="EMBL" id="EHN58742.1"/>
    </source>
</evidence>
<feature type="chain" id="PRO_5023555017" description="Arginine biosynthesis bifunctional protein ArgJ alpha chain" evidence="9">
    <location>
        <begin position="1"/>
        <end position="179"/>
    </location>
</feature>
<comment type="function">
    <text evidence="9">Catalyzes two activities which are involved in the cyclic version of arginine biosynthesis: the synthesis of N-acetylglutamate from glutamate and acetyl-CoA as the acetyl donor, and of ornithine by transacetylation between N(2)-acetylornithine and glutamate.</text>
</comment>
<reference evidence="10 11" key="1">
    <citation type="journal article" date="2012" name="PLoS ONE">
        <title>Functional divergence in the genus oenococcus as predicted by genome sequencing of the newly-described species, Oenococcus kitaharae.</title>
        <authorList>
            <person name="Borneman A.R."/>
            <person name="McCarthy J.M."/>
            <person name="Chambers P.J."/>
            <person name="Bartowsky E.J."/>
        </authorList>
    </citation>
    <scope>NUCLEOTIDE SEQUENCE [LARGE SCALE GENOMIC DNA]</scope>
    <source>
        <strain evidence="11">DSM17330</strain>
    </source>
</reference>
<dbReference type="GO" id="GO:0004042">
    <property type="term" value="F:L-glutamate N-acetyltransferase activity"/>
    <property type="evidence" value="ECO:0007669"/>
    <property type="project" value="UniProtKB-UniRule"/>
</dbReference>
<dbReference type="GO" id="GO:0005737">
    <property type="term" value="C:cytoplasm"/>
    <property type="evidence" value="ECO:0007669"/>
    <property type="project" value="UniProtKB-SubCell"/>
</dbReference>
<dbReference type="InterPro" id="IPR016117">
    <property type="entry name" value="ArgJ-like_dom_sf"/>
</dbReference>
<dbReference type="RefSeq" id="WP_007745228.1">
    <property type="nucleotide sequence ID" value="NZ_CM001398.1"/>
</dbReference>
<dbReference type="Gene3D" id="3.10.20.340">
    <property type="entry name" value="ArgJ beta chain, C-terminal domain"/>
    <property type="match status" value="1"/>
</dbReference>
<evidence type="ECO:0000256" key="5">
    <source>
        <dbReference type="ARBA" id="ARBA00022679"/>
    </source>
</evidence>
<dbReference type="EMBL" id="AFVZ01000001">
    <property type="protein sequence ID" value="EHN58742.1"/>
    <property type="molecule type" value="Genomic_DNA"/>
</dbReference>
<comment type="catalytic activity">
    <reaction evidence="9">
        <text>N(2)-acetyl-L-ornithine + L-glutamate = N-acetyl-L-glutamate + L-ornithine</text>
        <dbReference type="Rhea" id="RHEA:15349"/>
        <dbReference type="ChEBI" id="CHEBI:29985"/>
        <dbReference type="ChEBI" id="CHEBI:44337"/>
        <dbReference type="ChEBI" id="CHEBI:46911"/>
        <dbReference type="ChEBI" id="CHEBI:57805"/>
        <dbReference type="EC" id="2.3.1.35"/>
    </reaction>
</comment>
<dbReference type="STRING" id="336988.NT96_09180"/>
<dbReference type="Pfam" id="PF01960">
    <property type="entry name" value="ArgJ"/>
    <property type="match status" value="1"/>
</dbReference>
<feature type="site" description="Involved in the stabilization of negative charge on the oxyanion by the formation of the oxyanion hole" evidence="9">
    <location>
        <position position="114"/>
    </location>
</feature>
<keyword evidence="7 9" id="KW-0511">Multifunctional enzyme</keyword>
<dbReference type="CDD" id="cd02152">
    <property type="entry name" value="OAT"/>
    <property type="match status" value="1"/>
</dbReference>
<dbReference type="HOGENOM" id="CLU_027172_1_0_9"/>
<feature type="site" description="Involved in the stabilization of negative charge on the oxyanion by the formation of the oxyanion hole" evidence="9">
    <location>
        <position position="115"/>
    </location>
</feature>
<comment type="subcellular location">
    <subcellularLocation>
        <location evidence="9">Cytoplasm</location>
    </subcellularLocation>
</comment>